<reference evidence="4" key="2">
    <citation type="submission" date="2010-04" db="EMBL/GenBank/DDBJ databases">
        <authorList>
            <person name="Buell R."/>
            <person name="Hamilton J."/>
            <person name="Hostetler J."/>
        </authorList>
    </citation>
    <scope>NUCLEOTIDE SEQUENCE [LARGE SCALE GENOMIC DNA]</scope>
    <source>
        <strain evidence="4">DAOM:BR144</strain>
    </source>
</reference>
<evidence type="ECO:0000256" key="1">
    <source>
        <dbReference type="ARBA" id="ARBA00022737"/>
    </source>
</evidence>
<dbReference type="Proteomes" id="UP000019132">
    <property type="component" value="Unassembled WGS sequence"/>
</dbReference>
<dbReference type="FunFam" id="3.40.50.880:FF:000015">
    <property type="entry name" value="Protein DJ-1 homolog C"/>
    <property type="match status" value="1"/>
</dbReference>
<keyword evidence="1" id="KW-0677">Repeat</keyword>
<dbReference type="AlphaFoldDB" id="K3X677"/>
<dbReference type="Pfam" id="PF01965">
    <property type="entry name" value="DJ-1_PfpI"/>
    <property type="match status" value="1"/>
</dbReference>
<proteinExistence type="predicted"/>
<dbReference type="HOGENOM" id="CLU_000445_44_2_1"/>
<name>K3X677_GLOUD</name>
<dbReference type="NCBIfam" id="TIGR01383">
    <property type="entry name" value="not_thiJ"/>
    <property type="match status" value="1"/>
</dbReference>
<dbReference type="EMBL" id="GL376588">
    <property type="status" value="NOT_ANNOTATED_CDS"/>
    <property type="molecule type" value="Genomic_DNA"/>
</dbReference>
<dbReference type="STRING" id="431595.K3X677"/>
<reference evidence="3" key="3">
    <citation type="submission" date="2015-02" db="UniProtKB">
        <authorList>
            <consortium name="EnsemblProtists"/>
        </authorList>
    </citation>
    <scope>IDENTIFICATION</scope>
    <source>
        <strain evidence="3">DAOM BR144</strain>
    </source>
</reference>
<accession>K3X677</accession>
<dbReference type="InterPro" id="IPR006287">
    <property type="entry name" value="DJ-1"/>
</dbReference>
<dbReference type="SUPFAM" id="SSF52317">
    <property type="entry name" value="Class I glutamine amidotransferase-like"/>
    <property type="match status" value="1"/>
</dbReference>
<evidence type="ECO:0000313" key="4">
    <source>
        <dbReference type="Proteomes" id="UP000019132"/>
    </source>
</evidence>
<sequence>MASRLMRAHEQHVADASSKPHVKPRALIVVADGSEELEALVLSDILTRGDMHVSTASVGHKKHNIVEANYGLKIKAEHTIEGCSYRNYELIVLPGGLGASRLRDDELLTKMLKKQHVSGNWYAGISSAPAIVFPAHGLLTQQQRATCDAHSKHLIPDNYVDEAVVVDGKCVTSQGPATAIAFGLKLVELLCGRQEADRVSREILSPLE</sequence>
<dbReference type="InterPro" id="IPR002818">
    <property type="entry name" value="DJ-1/PfpI"/>
</dbReference>
<evidence type="ECO:0000259" key="2">
    <source>
        <dbReference type="Pfam" id="PF01965"/>
    </source>
</evidence>
<dbReference type="Gene3D" id="3.40.50.880">
    <property type="match status" value="1"/>
</dbReference>
<keyword evidence="4" id="KW-1185">Reference proteome</keyword>
<organism evidence="3 4">
    <name type="scientific">Globisporangium ultimum (strain ATCC 200006 / CBS 805.95 / DAOM BR144)</name>
    <name type="common">Pythium ultimum</name>
    <dbReference type="NCBI Taxonomy" id="431595"/>
    <lineage>
        <taxon>Eukaryota</taxon>
        <taxon>Sar</taxon>
        <taxon>Stramenopiles</taxon>
        <taxon>Oomycota</taxon>
        <taxon>Peronosporomycetes</taxon>
        <taxon>Pythiales</taxon>
        <taxon>Pythiaceae</taxon>
        <taxon>Globisporangium</taxon>
    </lineage>
</organism>
<dbReference type="InterPro" id="IPR050325">
    <property type="entry name" value="Prot/Nucl_acid_deglycase"/>
</dbReference>
<dbReference type="CDD" id="cd03135">
    <property type="entry name" value="GATase1_DJ-1"/>
    <property type="match status" value="1"/>
</dbReference>
<protein>
    <recommendedName>
        <fullName evidence="2">DJ-1/PfpI domain-containing protein</fullName>
    </recommendedName>
</protein>
<dbReference type="VEuPathDB" id="FungiDB:PYU1_G012700"/>
<dbReference type="GO" id="GO:0005737">
    <property type="term" value="C:cytoplasm"/>
    <property type="evidence" value="ECO:0007669"/>
    <property type="project" value="TreeGrafter"/>
</dbReference>
<evidence type="ECO:0000313" key="3">
    <source>
        <dbReference type="EnsemblProtists" id="PYU1_T012726"/>
    </source>
</evidence>
<dbReference type="PANTHER" id="PTHR48094:SF12">
    <property type="entry name" value="PARKINSON DISEASE PROTEIN 7 HOMOLOG"/>
    <property type="match status" value="1"/>
</dbReference>
<dbReference type="eggNOG" id="KOG2764">
    <property type="taxonomic scope" value="Eukaryota"/>
</dbReference>
<dbReference type="EnsemblProtists" id="PYU1_T012726">
    <property type="protein sequence ID" value="PYU1_T012726"/>
    <property type="gene ID" value="PYU1_G012700"/>
</dbReference>
<feature type="domain" description="DJ-1/PfpI" evidence="2">
    <location>
        <begin position="25"/>
        <end position="188"/>
    </location>
</feature>
<dbReference type="OMA" id="VDTRCVT"/>
<dbReference type="InParanoid" id="K3X677"/>
<dbReference type="InterPro" id="IPR029062">
    <property type="entry name" value="Class_I_gatase-like"/>
</dbReference>
<dbReference type="GO" id="GO:1903189">
    <property type="term" value="P:glyoxal metabolic process"/>
    <property type="evidence" value="ECO:0007669"/>
    <property type="project" value="TreeGrafter"/>
</dbReference>
<dbReference type="PANTHER" id="PTHR48094">
    <property type="entry name" value="PROTEIN/NUCLEIC ACID DEGLYCASE DJ-1-RELATED"/>
    <property type="match status" value="1"/>
</dbReference>
<reference evidence="4" key="1">
    <citation type="journal article" date="2010" name="Genome Biol.">
        <title>Genome sequence of the necrotrophic plant pathogen Pythium ultimum reveals original pathogenicity mechanisms and effector repertoire.</title>
        <authorList>
            <person name="Levesque C.A."/>
            <person name="Brouwer H."/>
            <person name="Cano L."/>
            <person name="Hamilton J.P."/>
            <person name="Holt C."/>
            <person name="Huitema E."/>
            <person name="Raffaele S."/>
            <person name="Robideau G.P."/>
            <person name="Thines M."/>
            <person name="Win J."/>
            <person name="Zerillo M.M."/>
            <person name="Beakes G.W."/>
            <person name="Boore J.L."/>
            <person name="Busam D."/>
            <person name="Dumas B."/>
            <person name="Ferriera S."/>
            <person name="Fuerstenberg S.I."/>
            <person name="Gachon C.M."/>
            <person name="Gaulin E."/>
            <person name="Govers F."/>
            <person name="Grenville-Briggs L."/>
            <person name="Horner N."/>
            <person name="Hostetler J."/>
            <person name="Jiang R.H."/>
            <person name="Johnson J."/>
            <person name="Krajaejun T."/>
            <person name="Lin H."/>
            <person name="Meijer H.J."/>
            <person name="Moore B."/>
            <person name="Morris P."/>
            <person name="Phuntmart V."/>
            <person name="Puiu D."/>
            <person name="Shetty J."/>
            <person name="Stajich J.E."/>
            <person name="Tripathy S."/>
            <person name="Wawra S."/>
            <person name="van West P."/>
            <person name="Whitty B.R."/>
            <person name="Coutinho P.M."/>
            <person name="Henrissat B."/>
            <person name="Martin F."/>
            <person name="Thomas P.D."/>
            <person name="Tyler B.M."/>
            <person name="De Vries R.P."/>
            <person name="Kamoun S."/>
            <person name="Yandell M."/>
            <person name="Tisserat N."/>
            <person name="Buell C.R."/>
        </authorList>
    </citation>
    <scope>NUCLEOTIDE SEQUENCE</scope>
    <source>
        <strain evidence="4">DAOM:BR144</strain>
    </source>
</reference>